<dbReference type="Proteomes" id="UP000003515">
    <property type="component" value="Unassembled WGS sequence"/>
</dbReference>
<keyword evidence="1" id="KW-0560">Oxidoreductase</keyword>
<protein>
    <recommendedName>
        <fullName evidence="2">FAD dependent oxidoreductase domain-containing protein</fullName>
    </recommendedName>
</protein>
<dbReference type="AlphaFoldDB" id="C9QFH6"/>
<evidence type="ECO:0000259" key="2">
    <source>
        <dbReference type="Pfam" id="PF01266"/>
    </source>
</evidence>
<evidence type="ECO:0000313" key="3">
    <source>
        <dbReference type="EMBL" id="EEX94012.1"/>
    </source>
</evidence>
<sequence length="481" mass="53442">MQPHNDNAMHTRIAIIGGGIAGATTALHLAELGLNVTLIEKGAGLVSGPPICHLHAGGNLYREIDTEQCIELLKQSIETVRLYPNTINHRPTVIAVPYSDGGSPEELYERLITIQKCYAELVKIDSANKVLGEPNDYYCFYSKEDLEALATKSQPANPQTIDEWMIPFAKHTDLEGLKFPVVAVQEHGWSVFRIAASATLALEKMPNCQLLTNTEVVGVEEQSDGWKIEYLASNGERKITEVDYLVNACGYETGAIDDLANKPRERLVEFKAAYVTQWDSCDELWPEVIFHGPRGTPNGMAQLTPYPNGIFQLHGMTKDITLFEDGLVATQGKSSQPLLPNRLIKKIKKGWNDDVIIDRSRRAINHMARFVPTYGSAHEYGTPLFGAQQIPGKDDTLRAADVTFEGEHYARVEVVKGSSALEAAVKLVDTWELYEYGGKSVEQLHPVSMALTHQDVESKAVQLAMERGYPEWLARYYGVKQ</sequence>
<dbReference type="PATRIC" id="fig|675816.5.peg.794"/>
<dbReference type="Pfam" id="PF01266">
    <property type="entry name" value="DAO"/>
    <property type="match status" value="1"/>
</dbReference>
<dbReference type="Gene3D" id="3.30.9.10">
    <property type="entry name" value="D-Amino Acid Oxidase, subunit A, domain 2"/>
    <property type="match status" value="1"/>
</dbReference>
<accession>C9QFH6</accession>
<dbReference type="PANTHER" id="PTHR13847">
    <property type="entry name" value="SARCOSINE DEHYDROGENASE-RELATED"/>
    <property type="match status" value="1"/>
</dbReference>
<dbReference type="Gene3D" id="3.50.50.60">
    <property type="entry name" value="FAD/NAD(P)-binding domain"/>
    <property type="match status" value="1"/>
</dbReference>
<evidence type="ECO:0000256" key="1">
    <source>
        <dbReference type="ARBA" id="ARBA00023002"/>
    </source>
</evidence>
<evidence type="ECO:0000313" key="5">
    <source>
        <dbReference type="Proteomes" id="UP000002817"/>
    </source>
</evidence>
<dbReference type="eggNOG" id="COG0654">
    <property type="taxonomic scope" value="Bacteria"/>
</dbReference>
<proteinExistence type="predicted"/>
<dbReference type="GO" id="GO:0005737">
    <property type="term" value="C:cytoplasm"/>
    <property type="evidence" value="ECO:0007669"/>
    <property type="project" value="TreeGrafter"/>
</dbReference>
<comment type="caution">
    <text evidence="4">The sequence shown here is derived from an EMBL/GenBank/DDBJ whole genome shotgun (WGS) entry which is preliminary data.</text>
</comment>
<dbReference type="SUPFAM" id="SSF51905">
    <property type="entry name" value="FAD/NAD(P)-binding domain"/>
    <property type="match status" value="1"/>
</dbReference>
<reference evidence="4 5" key="3">
    <citation type="journal article" date="2012" name="Int. J. Syst. Evol. Microbiol.">
        <title>Vibrio caribbeanicus sp. nov., isolated from the marine sponge Scleritoderma cyanea.</title>
        <authorList>
            <person name="Hoffmann M."/>
            <person name="Monday S.R."/>
            <person name="Allard M.W."/>
            <person name="Strain E.A."/>
            <person name="Whittaker P."/>
            <person name="Naum M."/>
            <person name="McCarthy P.J."/>
            <person name="Lopez J.V."/>
            <person name="Fischer M."/>
            <person name="Brown E.W."/>
        </authorList>
    </citation>
    <scope>NUCLEOTIDE SEQUENCE [LARGE SCALE GENOMIC DNA]</scope>
    <source>
        <strain evidence="4">CIP 102891</strain>
        <strain evidence="5">CIP 102891 / ATCC 33934</strain>
    </source>
</reference>
<dbReference type="InterPro" id="IPR036188">
    <property type="entry name" value="FAD/NAD-bd_sf"/>
</dbReference>
<dbReference type="GO" id="GO:0016491">
    <property type="term" value="F:oxidoreductase activity"/>
    <property type="evidence" value="ECO:0007669"/>
    <property type="project" value="UniProtKB-KW"/>
</dbReference>
<dbReference type="RefSeq" id="WP_004411707.1">
    <property type="nucleotide sequence ID" value="NZ_ACZV01000004.1"/>
</dbReference>
<evidence type="ECO:0000313" key="4">
    <source>
        <dbReference type="EMBL" id="EGU52846.1"/>
    </source>
</evidence>
<dbReference type="EMBL" id="ACZV01000004">
    <property type="protein sequence ID" value="EEX94012.1"/>
    <property type="molecule type" value="Genomic_DNA"/>
</dbReference>
<dbReference type="Proteomes" id="UP000002817">
    <property type="component" value="Unassembled WGS sequence"/>
</dbReference>
<gene>
    <name evidence="3" type="ORF">VIA_001170</name>
    <name evidence="4" type="ORF">VIOR3934_08626</name>
</gene>
<dbReference type="EMBL" id="AFWH01000011">
    <property type="protein sequence ID" value="EGU52846.1"/>
    <property type="molecule type" value="Genomic_DNA"/>
</dbReference>
<organism evidence="4 5">
    <name type="scientific">Vibrio orientalis CIP 102891 = ATCC 33934</name>
    <dbReference type="NCBI Taxonomy" id="675816"/>
    <lineage>
        <taxon>Bacteria</taxon>
        <taxon>Pseudomonadati</taxon>
        <taxon>Pseudomonadota</taxon>
        <taxon>Gammaproteobacteria</taxon>
        <taxon>Vibrionales</taxon>
        <taxon>Vibrionaceae</taxon>
        <taxon>Vibrio</taxon>
        <taxon>Vibrio oreintalis group</taxon>
    </lineage>
</organism>
<reference evidence="3 6" key="1">
    <citation type="submission" date="2009-10" db="EMBL/GenBank/DDBJ databases">
        <authorList>
            <consortium name="Los Alamos National Laboratory (LANL)"/>
            <consortium name="National Microbial Pathogen Data Resource (NMPDR)"/>
            <person name="Munk A.C."/>
            <person name="Chertkov O."/>
            <person name="Tapia R."/>
            <person name="Green L."/>
            <person name="Rogers Y."/>
            <person name="Detter J.C."/>
            <person name="Bruce D."/>
            <person name="Brettin T.S."/>
            <person name="Colwell R.R."/>
            <person name="Huq A."/>
            <person name="Grim C.J."/>
            <person name="Hasan N.A."/>
            <person name="Bartels D."/>
            <person name="Vonstein V."/>
        </authorList>
    </citation>
    <scope>NUCLEOTIDE SEQUENCE [LARGE SCALE GENOMIC DNA]</scope>
    <source>
        <strain evidence="3 6">CIP 102891</strain>
    </source>
</reference>
<evidence type="ECO:0000313" key="6">
    <source>
        <dbReference type="Proteomes" id="UP000003515"/>
    </source>
</evidence>
<dbReference type="STRING" id="675816.VIA_001170"/>
<dbReference type="InterPro" id="IPR006076">
    <property type="entry name" value="FAD-dep_OxRdtase"/>
</dbReference>
<dbReference type="PANTHER" id="PTHR13847:SF289">
    <property type="entry name" value="GLYCINE OXIDASE"/>
    <property type="match status" value="1"/>
</dbReference>
<feature type="domain" description="FAD dependent oxidoreductase" evidence="2">
    <location>
        <begin position="12"/>
        <end position="349"/>
    </location>
</feature>
<name>C9QFH6_VIBOR</name>
<reference evidence="4" key="2">
    <citation type="submission" date="2011-08" db="EMBL/GenBank/DDBJ databases">
        <authorList>
            <person name="Hoffman M."/>
            <person name="Strain E.A."/>
            <person name="Brown E."/>
            <person name="Allard M.W."/>
        </authorList>
    </citation>
    <scope>NUCLEOTIDE SEQUENCE</scope>
    <source>
        <strain evidence="4">CIP 102891</strain>
    </source>
</reference>
<keyword evidence="6" id="KW-1185">Reference proteome</keyword>
<dbReference type="OrthoDB" id="1401001at2"/>